<dbReference type="Proteomes" id="UP000259472">
    <property type="component" value="Segment"/>
</dbReference>
<evidence type="ECO:0000313" key="1">
    <source>
        <dbReference type="EMBL" id="AXH46933.1"/>
    </source>
</evidence>
<organism evidence="1 2">
    <name type="scientific">Mycobacterium phage Aminay</name>
    <dbReference type="NCBI Taxonomy" id="2250291"/>
    <lineage>
        <taxon>Viruses</taxon>
        <taxon>Duplodnaviria</taxon>
        <taxon>Heunggongvirae</taxon>
        <taxon>Uroviricota</taxon>
        <taxon>Caudoviricetes</taxon>
        <taxon>Weiservirinae</taxon>
        <taxon>Aminayvirus</taxon>
        <taxon>Aminayvirus aminay</taxon>
    </lineage>
</organism>
<proteinExistence type="predicted"/>
<dbReference type="RefSeq" id="YP_009950247.1">
    <property type="nucleotide sequence ID" value="NC_051588.1"/>
</dbReference>
<dbReference type="GeneID" id="60321657"/>
<reference evidence="2" key="1">
    <citation type="submission" date="2018-06" db="EMBL/GenBank/DDBJ databases">
        <authorList>
            <person name="Zhirakovskaya E."/>
        </authorList>
    </citation>
    <scope>NUCLEOTIDE SEQUENCE [LARGE SCALE GENOMIC DNA]</scope>
</reference>
<accession>A0A345KV81</accession>
<gene>
    <name evidence="1" type="primary">97</name>
    <name evidence="1" type="ORF">SEA_AMINAY_97</name>
</gene>
<dbReference type="KEGG" id="vg:60321657"/>
<keyword evidence="2" id="KW-1185">Reference proteome</keyword>
<evidence type="ECO:0000313" key="2">
    <source>
        <dbReference type="Proteomes" id="UP000259472"/>
    </source>
</evidence>
<sequence>MSAGATLPSMTLQWTENEHREHYAHAGGYVIAHGWKLPEVGCWQVFVTSPELGAGEDGDEVWRYIGRRDTLDEAKAFAQANYDARYQF</sequence>
<protein>
    <submittedName>
        <fullName evidence="1">Uncharacterized protein</fullName>
    </submittedName>
</protein>
<dbReference type="EMBL" id="MH509442">
    <property type="protein sequence ID" value="AXH46933.1"/>
    <property type="molecule type" value="Genomic_DNA"/>
</dbReference>
<name>A0A345KV81_9CAUD</name>